<protein>
    <recommendedName>
        <fullName evidence="3">histidine kinase</fullName>
        <ecNumber evidence="3">2.7.13.3</ecNumber>
    </recommendedName>
</protein>
<dbReference type="SUPFAM" id="SSF158472">
    <property type="entry name" value="HAMP domain-like"/>
    <property type="match status" value="1"/>
</dbReference>
<dbReference type="GO" id="GO:0000155">
    <property type="term" value="F:phosphorelay sensor kinase activity"/>
    <property type="evidence" value="ECO:0007669"/>
    <property type="project" value="InterPro"/>
</dbReference>
<comment type="subcellular location">
    <subcellularLocation>
        <location evidence="2">Cell membrane</location>
        <topology evidence="2">Multi-pass membrane protein</topology>
    </subcellularLocation>
</comment>
<keyword evidence="18" id="KW-1185">Reference proteome</keyword>
<evidence type="ECO:0000259" key="16">
    <source>
        <dbReference type="PROSITE" id="PS50885"/>
    </source>
</evidence>
<evidence type="ECO:0000256" key="4">
    <source>
        <dbReference type="ARBA" id="ARBA00022475"/>
    </source>
</evidence>
<dbReference type="PANTHER" id="PTHR45528">
    <property type="entry name" value="SENSOR HISTIDINE KINASE CPXA"/>
    <property type="match status" value="1"/>
</dbReference>
<dbReference type="SMART" id="SM00388">
    <property type="entry name" value="HisKA"/>
    <property type="match status" value="1"/>
</dbReference>
<keyword evidence="4" id="KW-1003">Cell membrane</keyword>
<sequence>MSIRFRLLASFSTVFAVAVVLFTLISYLLSVAITGDMKSVSRFYKIHYSLHPLTDEEETIFLDLKYMAKQDSEQLTDEALLAQYDQQLKMVQAGLFVRRDDELIYASPSIGEPEMRSALPAYDAANLSIRSTLNVGNRFFSYAKFDFPYPDGSMGSLYVMKERSPFAELVRTLLPILIAVLLAVIVLTGLLLYRYLTRTMIRPLEVLKRSAEQIKEGDLQFELKPHSRDEIGQLSQTFEEMRRRLNESIQLQLQYEENRKSLISGISHDLKTPITTIKGYVEGIRDGVADSPAKLDKYVGTIYAKVNEMGRLVDELLLYSKLDLRREPYSFERIDLAAFARDAAEEAALELEGRGVTVDLNVMANAPIPVLADRSKLKRALDNLIQNSAKFMSKPEKRIEVRVAIDGRHALLEVTDNGPGIPAESLPYIFERFYRGDASRNSGTGGSGLGLAIAKQIAEGHRGTIKANSIAGEGTRMTIRLPLADNGNEDTE</sequence>
<evidence type="ECO:0000256" key="8">
    <source>
        <dbReference type="ARBA" id="ARBA00022741"/>
    </source>
</evidence>
<dbReference type="InterPro" id="IPR003661">
    <property type="entry name" value="HisK_dim/P_dom"/>
</dbReference>
<dbReference type="InterPro" id="IPR050398">
    <property type="entry name" value="HssS/ArlS-like"/>
</dbReference>
<evidence type="ECO:0000313" key="17">
    <source>
        <dbReference type="EMBL" id="MBB6638449.1"/>
    </source>
</evidence>
<dbReference type="AlphaFoldDB" id="A0A841T680"/>
<feature type="domain" description="HAMP" evidence="16">
    <location>
        <begin position="198"/>
        <end position="250"/>
    </location>
</feature>
<keyword evidence="12" id="KW-0902">Two-component regulatory system</keyword>
<dbReference type="Pfam" id="PF02518">
    <property type="entry name" value="HATPase_c"/>
    <property type="match status" value="1"/>
</dbReference>
<evidence type="ECO:0000256" key="7">
    <source>
        <dbReference type="ARBA" id="ARBA00022692"/>
    </source>
</evidence>
<organism evidence="17 18">
    <name type="scientific">Cohnella thailandensis</name>
    <dbReference type="NCBI Taxonomy" id="557557"/>
    <lineage>
        <taxon>Bacteria</taxon>
        <taxon>Bacillati</taxon>
        <taxon>Bacillota</taxon>
        <taxon>Bacilli</taxon>
        <taxon>Bacillales</taxon>
        <taxon>Paenibacillaceae</taxon>
        <taxon>Cohnella</taxon>
    </lineage>
</organism>
<evidence type="ECO:0000256" key="3">
    <source>
        <dbReference type="ARBA" id="ARBA00012438"/>
    </source>
</evidence>
<dbReference type="RefSeq" id="WP_185123643.1">
    <property type="nucleotide sequence ID" value="NZ_JACJVQ010000032.1"/>
</dbReference>
<dbReference type="Pfam" id="PF00672">
    <property type="entry name" value="HAMP"/>
    <property type="match status" value="1"/>
</dbReference>
<dbReference type="InterPro" id="IPR036097">
    <property type="entry name" value="HisK_dim/P_sf"/>
</dbReference>
<feature type="transmembrane region" description="Helical" evidence="14">
    <location>
        <begin position="173"/>
        <end position="193"/>
    </location>
</feature>
<keyword evidence="13 14" id="KW-0472">Membrane</keyword>
<reference evidence="17 18" key="1">
    <citation type="submission" date="2020-08" db="EMBL/GenBank/DDBJ databases">
        <title>Cohnella phylogeny.</title>
        <authorList>
            <person name="Dunlap C."/>
        </authorList>
    </citation>
    <scope>NUCLEOTIDE SEQUENCE [LARGE SCALE GENOMIC DNA]</scope>
    <source>
        <strain evidence="17 18">DSM 25241</strain>
    </source>
</reference>
<evidence type="ECO:0000256" key="5">
    <source>
        <dbReference type="ARBA" id="ARBA00022553"/>
    </source>
</evidence>
<evidence type="ECO:0000256" key="9">
    <source>
        <dbReference type="ARBA" id="ARBA00022777"/>
    </source>
</evidence>
<keyword evidence="8" id="KW-0547">Nucleotide-binding</keyword>
<comment type="caution">
    <text evidence="17">The sequence shown here is derived from an EMBL/GenBank/DDBJ whole genome shotgun (WGS) entry which is preliminary data.</text>
</comment>
<keyword evidence="5" id="KW-0597">Phosphoprotein</keyword>
<dbReference type="SMART" id="SM00304">
    <property type="entry name" value="HAMP"/>
    <property type="match status" value="1"/>
</dbReference>
<proteinExistence type="predicted"/>
<evidence type="ECO:0000256" key="11">
    <source>
        <dbReference type="ARBA" id="ARBA00022989"/>
    </source>
</evidence>
<comment type="catalytic activity">
    <reaction evidence="1">
        <text>ATP + protein L-histidine = ADP + protein N-phospho-L-histidine.</text>
        <dbReference type="EC" id="2.7.13.3"/>
    </reaction>
</comment>
<dbReference type="GO" id="GO:0005524">
    <property type="term" value="F:ATP binding"/>
    <property type="evidence" value="ECO:0007669"/>
    <property type="project" value="UniProtKB-KW"/>
</dbReference>
<dbReference type="GO" id="GO:0005886">
    <property type="term" value="C:plasma membrane"/>
    <property type="evidence" value="ECO:0007669"/>
    <property type="project" value="UniProtKB-SubCell"/>
</dbReference>
<dbReference type="SMART" id="SM00387">
    <property type="entry name" value="HATPase_c"/>
    <property type="match status" value="1"/>
</dbReference>
<evidence type="ECO:0000256" key="13">
    <source>
        <dbReference type="ARBA" id="ARBA00023136"/>
    </source>
</evidence>
<dbReference type="Pfam" id="PF00512">
    <property type="entry name" value="HisKA"/>
    <property type="match status" value="1"/>
</dbReference>
<keyword evidence="6" id="KW-0808">Transferase</keyword>
<dbReference type="PROSITE" id="PS50109">
    <property type="entry name" value="HIS_KIN"/>
    <property type="match status" value="1"/>
</dbReference>
<dbReference type="EC" id="2.7.13.3" evidence="3"/>
<evidence type="ECO:0000256" key="10">
    <source>
        <dbReference type="ARBA" id="ARBA00022840"/>
    </source>
</evidence>
<keyword evidence="9 17" id="KW-0418">Kinase</keyword>
<feature type="domain" description="Histidine kinase" evidence="15">
    <location>
        <begin position="265"/>
        <end position="485"/>
    </location>
</feature>
<dbReference type="CDD" id="cd06225">
    <property type="entry name" value="HAMP"/>
    <property type="match status" value="1"/>
</dbReference>
<dbReference type="CDD" id="cd00082">
    <property type="entry name" value="HisKA"/>
    <property type="match status" value="1"/>
</dbReference>
<dbReference type="FunFam" id="1.10.287.130:FF:000001">
    <property type="entry name" value="Two-component sensor histidine kinase"/>
    <property type="match status" value="1"/>
</dbReference>
<dbReference type="SUPFAM" id="SSF47384">
    <property type="entry name" value="Homodimeric domain of signal transducing histidine kinase"/>
    <property type="match status" value="1"/>
</dbReference>
<dbReference type="InterPro" id="IPR036890">
    <property type="entry name" value="HATPase_C_sf"/>
</dbReference>
<accession>A0A841T680</accession>
<dbReference type="InterPro" id="IPR004358">
    <property type="entry name" value="Sig_transdc_His_kin-like_C"/>
</dbReference>
<name>A0A841T680_9BACL</name>
<dbReference type="PRINTS" id="PR00344">
    <property type="entry name" value="BCTRLSENSOR"/>
</dbReference>
<dbReference type="Proteomes" id="UP000535838">
    <property type="component" value="Unassembled WGS sequence"/>
</dbReference>
<dbReference type="InterPro" id="IPR005467">
    <property type="entry name" value="His_kinase_dom"/>
</dbReference>
<dbReference type="CDD" id="cd00075">
    <property type="entry name" value="HATPase"/>
    <property type="match status" value="1"/>
</dbReference>
<evidence type="ECO:0000259" key="15">
    <source>
        <dbReference type="PROSITE" id="PS50109"/>
    </source>
</evidence>
<dbReference type="Gene3D" id="3.30.565.10">
    <property type="entry name" value="Histidine kinase-like ATPase, C-terminal domain"/>
    <property type="match status" value="1"/>
</dbReference>
<dbReference type="FunFam" id="3.30.565.10:FF:000006">
    <property type="entry name" value="Sensor histidine kinase WalK"/>
    <property type="match status" value="1"/>
</dbReference>
<dbReference type="Gene3D" id="6.10.340.10">
    <property type="match status" value="1"/>
</dbReference>
<keyword evidence="7 14" id="KW-0812">Transmembrane</keyword>
<dbReference type="InterPro" id="IPR003660">
    <property type="entry name" value="HAMP_dom"/>
</dbReference>
<dbReference type="EMBL" id="JACJVQ010000032">
    <property type="protein sequence ID" value="MBB6638449.1"/>
    <property type="molecule type" value="Genomic_DNA"/>
</dbReference>
<evidence type="ECO:0000256" key="14">
    <source>
        <dbReference type="SAM" id="Phobius"/>
    </source>
</evidence>
<dbReference type="Gene3D" id="1.10.287.130">
    <property type="match status" value="1"/>
</dbReference>
<evidence type="ECO:0000256" key="1">
    <source>
        <dbReference type="ARBA" id="ARBA00000085"/>
    </source>
</evidence>
<gene>
    <name evidence="17" type="ORF">H7B67_30315</name>
</gene>
<keyword evidence="11 14" id="KW-1133">Transmembrane helix</keyword>
<keyword evidence="10" id="KW-0067">ATP-binding</keyword>
<evidence type="ECO:0000313" key="18">
    <source>
        <dbReference type="Proteomes" id="UP000535838"/>
    </source>
</evidence>
<dbReference type="PROSITE" id="PS50885">
    <property type="entry name" value="HAMP"/>
    <property type="match status" value="1"/>
</dbReference>
<dbReference type="InterPro" id="IPR003594">
    <property type="entry name" value="HATPase_dom"/>
</dbReference>
<evidence type="ECO:0000256" key="12">
    <source>
        <dbReference type="ARBA" id="ARBA00023012"/>
    </source>
</evidence>
<evidence type="ECO:0000256" key="6">
    <source>
        <dbReference type="ARBA" id="ARBA00022679"/>
    </source>
</evidence>
<dbReference type="SUPFAM" id="SSF55874">
    <property type="entry name" value="ATPase domain of HSP90 chaperone/DNA topoisomerase II/histidine kinase"/>
    <property type="match status" value="1"/>
</dbReference>
<evidence type="ECO:0000256" key="2">
    <source>
        <dbReference type="ARBA" id="ARBA00004651"/>
    </source>
</evidence>
<dbReference type="PANTHER" id="PTHR45528:SF1">
    <property type="entry name" value="SENSOR HISTIDINE KINASE CPXA"/>
    <property type="match status" value="1"/>
</dbReference>